<keyword evidence="3" id="KW-1185">Reference proteome</keyword>
<dbReference type="Pfam" id="PF03992">
    <property type="entry name" value="ABM"/>
    <property type="match status" value="1"/>
</dbReference>
<dbReference type="Proteomes" id="UP001499984">
    <property type="component" value="Unassembled WGS sequence"/>
</dbReference>
<dbReference type="InterPro" id="IPR011008">
    <property type="entry name" value="Dimeric_a/b-barrel"/>
</dbReference>
<protein>
    <recommendedName>
        <fullName evidence="1">ABM domain-containing protein</fullName>
    </recommendedName>
</protein>
<gene>
    <name evidence="2" type="ORF">GCM10022233_83180</name>
</gene>
<dbReference type="RefSeq" id="WP_345021350.1">
    <property type="nucleotide sequence ID" value="NZ_BAAAZY010000032.1"/>
</dbReference>
<name>A0ABP7WFU2_9ACTN</name>
<feature type="domain" description="ABM" evidence="1">
    <location>
        <begin position="4"/>
        <end position="93"/>
    </location>
</feature>
<sequence length="101" mass="11934">MERVRVIRLLNVREGREADFVESYQGVRDRALRFPGHLGEQLCRSIDNPGQWLLTSEWESLESVKRWRSDPDHEVLVEPMNACLHDDRWTAVFQVRETADK</sequence>
<dbReference type="Gene3D" id="3.30.70.100">
    <property type="match status" value="1"/>
</dbReference>
<evidence type="ECO:0000259" key="1">
    <source>
        <dbReference type="PROSITE" id="PS51725"/>
    </source>
</evidence>
<dbReference type="SUPFAM" id="SSF54909">
    <property type="entry name" value="Dimeric alpha+beta barrel"/>
    <property type="match status" value="1"/>
</dbReference>
<evidence type="ECO:0000313" key="3">
    <source>
        <dbReference type="Proteomes" id="UP001499984"/>
    </source>
</evidence>
<comment type="caution">
    <text evidence="2">The sequence shown here is derived from an EMBL/GenBank/DDBJ whole genome shotgun (WGS) entry which is preliminary data.</text>
</comment>
<evidence type="ECO:0000313" key="2">
    <source>
        <dbReference type="EMBL" id="GAA4087511.1"/>
    </source>
</evidence>
<proteinExistence type="predicted"/>
<organism evidence="2 3">
    <name type="scientific">Streptomyces shaanxiensis</name>
    <dbReference type="NCBI Taxonomy" id="653357"/>
    <lineage>
        <taxon>Bacteria</taxon>
        <taxon>Bacillati</taxon>
        <taxon>Actinomycetota</taxon>
        <taxon>Actinomycetes</taxon>
        <taxon>Kitasatosporales</taxon>
        <taxon>Streptomycetaceae</taxon>
        <taxon>Streptomyces</taxon>
    </lineage>
</organism>
<reference evidence="3" key="1">
    <citation type="journal article" date="2019" name="Int. J. Syst. Evol. Microbiol.">
        <title>The Global Catalogue of Microorganisms (GCM) 10K type strain sequencing project: providing services to taxonomists for standard genome sequencing and annotation.</title>
        <authorList>
            <consortium name="The Broad Institute Genomics Platform"/>
            <consortium name="The Broad Institute Genome Sequencing Center for Infectious Disease"/>
            <person name="Wu L."/>
            <person name="Ma J."/>
        </authorList>
    </citation>
    <scope>NUCLEOTIDE SEQUENCE [LARGE SCALE GENOMIC DNA]</scope>
    <source>
        <strain evidence="3">JCM 16925</strain>
    </source>
</reference>
<accession>A0ABP7WFU2</accession>
<dbReference type="InterPro" id="IPR007138">
    <property type="entry name" value="ABM_dom"/>
</dbReference>
<dbReference type="EMBL" id="BAAAZY010000032">
    <property type="protein sequence ID" value="GAA4087511.1"/>
    <property type="molecule type" value="Genomic_DNA"/>
</dbReference>
<dbReference type="PROSITE" id="PS51725">
    <property type="entry name" value="ABM"/>
    <property type="match status" value="1"/>
</dbReference>